<dbReference type="Proteomes" id="UP000094285">
    <property type="component" value="Unassembled WGS sequence"/>
</dbReference>
<evidence type="ECO:0000256" key="1">
    <source>
        <dbReference type="ARBA" id="ARBA00023054"/>
    </source>
</evidence>
<dbReference type="PANTHER" id="PTHR15157">
    <property type="entry name" value="UV RADIATION RESISTANCE-ASSOCIATED GENE PROTEIN"/>
    <property type="match status" value="1"/>
</dbReference>
<dbReference type="AlphaFoldDB" id="A0A1E4SKN1"/>
<keyword evidence="3" id="KW-1185">Reference proteome</keyword>
<keyword evidence="1" id="KW-0175">Coiled coil</keyword>
<dbReference type="GO" id="GO:0000323">
    <property type="term" value="C:lytic vacuole"/>
    <property type="evidence" value="ECO:0007669"/>
    <property type="project" value="TreeGrafter"/>
</dbReference>
<dbReference type="GO" id="GO:0005768">
    <property type="term" value="C:endosome"/>
    <property type="evidence" value="ECO:0007669"/>
    <property type="project" value="TreeGrafter"/>
</dbReference>
<dbReference type="STRING" id="984487.A0A1E4SKN1"/>
<dbReference type="RefSeq" id="XP_020065119.1">
    <property type="nucleotide sequence ID" value="XM_020211585.1"/>
</dbReference>
<dbReference type="GeneID" id="30985721"/>
<dbReference type="GO" id="GO:0000149">
    <property type="term" value="F:SNARE binding"/>
    <property type="evidence" value="ECO:0007669"/>
    <property type="project" value="TreeGrafter"/>
</dbReference>
<name>A0A1E4SKN1_9ASCO</name>
<dbReference type="EMBL" id="KV453911">
    <property type="protein sequence ID" value="ODV79997.1"/>
    <property type="molecule type" value="Genomic_DNA"/>
</dbReference>
<sequence length="547" mass="61191">MNHEGKVQNIRSISLRNLYLSSSHHHDDAHRFKAVEDVQPRRMSLIQTVPELERPGTHTELFDINNRTLVDSFVTLHLAEPLERLLYVSEVRLCTMNPSFSQISLPFVPKNTHRVVLRVWCKHHFVPLAWVLHTEARIDLRKLEYFGDSTVNLEDLFQLNSVIFDLGGKLFTLPQSLAVNPARFLPATKHTRTMSTKQGHSYTIDDVRALSSLSRSLQELTVAKHRLARDIHHHMGVLHDSSSLNNITMAVDRLRSRVASLDSALARQRARNDTLSSEILASRVRINHITEMSQGKKRSLAEMSALQSELAQAQVDPIQESLQASVFPSIMGQLQACTAVVSQMFPIANVSNSVRFTIMEIAFPATIKELLEICYYNKGPSADSADGADGVLHESRVLAINSALSYIVQLINVLADITNTNLKYPMVNCGNASVILDPVMAERLTLGDASADTLASYPLYYDPLATERLAVDAETLGGHLMRNGAFEQGLNMMNKNLFLLINNITRLYSEFRWDSHGGVGTSTVPIDCPDNFLWNLQYLVLFLTAPA</sequence>
<protein>
    <recommendedName>
        <fullName evidence="4">UV radiation resistance-associated gene protein</fullName>
    </recommendedName>
</protein>
<accession>A0A1E4SKN1</accession>
<organism evidence="2 3">
    <name type="scientific">Suhomyces tanzawaensis NRRL Y-17324</name>
    <dbReference type="NCBI Taxonomy" id="984487"/>
    <lineage>
        <taxon>Eukaryota</taxon>
        <taxon>Fungi</taxon>
        <taxon>Dikarya</taxon>
        <taxon>Ascomycota</taxon>
        <taxon>Saccharomycotina</taxon>
        <taxon>Pichiomycetes</taxon>
        <taxon>Debaryomycetaceae</taxon>
        <taxon>Suhomyces</taxon>
    </lineage>
</organism>
<evidence type="ECO:0000313" key="2">
    <source>
        <dbReference type="EMBL" id="ODV79997.1"/>
    </source>
</evidence>
<reference evidence="3" key="1">
    <citation type="submission" date="2016-05" db="EMBL/GenBank/DDBJ databases">
        <title>Comparative genomics of biotechnologically important yeasts.</title>
        <authorList>
            <consortium name="DOE Joint Genome Institute"/>
            <person name="Riley R."/>
            <person name="Haridas S."/>
            <person name="Wolfe K.H."/>
            <person name="Lopes M.R."/>
            <person name="Hittinger C.T."/>
            <person name="Goker M."/>
            <person name="Salamov A."/>
            <person name="Wisecaver J."/>
            <person name="Long T.M."/>
            <person name="Aerts A.L."/>
            <person name="Barry K."/>
            <person name="Choi C."/>
            <person name="Clum A."/>
            <person name="Coughlan A.Y."/>
            <person name="Deshpande S."/>
            <person name="Douglass A.P."/>
            <person name="Hanson S.J."/>
            <person name="Klenk H.-P."/>
            <person name="Labutti K."/>
            <person name="Lapidus A."/>
            <person name="Lindquist E."/>
            <person name="Lipzen A."/>
            <person name="Meier-Kolthoff J.P."/>
            <person name="Ohm R.A."/>
            <person name="Otillar R.P."/>
            <person name="Pangilinan J."/>
            <person name="Peng Y."/>
            <person name="Rokas A."/>
            <person name="Rosa C.A."/>
            <person name="Scheuner C."/>
            <person name="Sibirny A.A."/>
            <person name="Slot J.C."/>
            <person name="Stielow J.B."/>
            <person name="Sun H."/>
            <person name="Kurtzman C.P."/>
            <person name="Blackwell M."/>
            <person name="Grigoriev I.V."/>
            <person name="Jeffries T.W."/>
        </authorList>
    </citation>
    <scope>NUCLEOTIDE SEQUENCE [LARGE SCALE GENOMIC DNA]</scope>
    <source>
        <strain evidence="3">NRRL Y-17324</strain>
    </source>
</reference>
<evidence type="ECO:0008006" key="4">
    <source>
        <dbReference type="Google" id="ProtNLM"/>
    </source>
</evidence>
<evidence type="ECO:0000313" key="3">
    <source>
        <dbReference type="Proteomes" id="UP000094285"/>
    </source>
</evidence>
<gene>
    <name evidence="2" type="ORF">CANTADRAFT_89593</name>
</gene>
<proteinExistence type="predicted"/>
<dbReference type="OrthoDB" id="72772at2759"/>
<dbReference type="PANTHER" id="PTHR15157:SF5">
    <property type="entry name" value="UV RADIATION RESISTANCE-ASSOCIATED GENE PROTEIN"/>
    <property type="match status" value="1"/>
</dbReference>
<dbReference type="GO" id="GO:0035493">
    <property type="term" value="P:SNARE complex assembly"/>
    <property type="evidence" value="ECO:0007669"/>
    <property type="project" value="TreeGrafter"/>
</dbReference>